<gene>
    <name evidence="6" type="ORF">VTAP4600_A1518</name>
</gene>
<dbReference type="PRINTS" id="PR00039">
    <property type="entry name" value="HTHLYSR"/>
</dbReference>
<dbReference type="GO" id="GO:0003700">
    <property type="term" value="F:DNA-binding transcription factor activity"/>
    <property type="evidence" value="ECO:0007669"/>
    <property type="project" value="InterPro"/>
</dbReference>
<evidence type="ECO:0000259" key="5">
    <source>
        <dbReference type="PROSITE" id="PS50931"/>
    </source>
</evidence>
<keyword evidence="3" id="KW-0238">DNA-binding</keyword>
<evidence type="ECO:0000313" key="6">
    <source>
        <dbReference type="EMBL" id="SON49497.1"/>
    </source>
</evidence>
<keyword evidence="7" id="KW-1185">Reference proteome</keyword>
<dbReference type="OrthoDB" id="6621790at2"/>
<dbReference type="InterPro" id="IPR050389">
    <property type="entry name" value="LysR-type_TF"/>
</dbReference>
<evidence type="ECO:0000256" key="4">
    <source>
        <dbReference type="ARBA" id="ARBA00023163"/>
    </source>
</evidence>
<dbReference type="InterPro" id="IPR005119">
    <property type="entry name" value="LysR_subst-bd"/>
</dbReference>
<evidence type="ECO:0000256" key="3">
    <source>
        <dbReference type="ARBA" id="ARBA00023125"/>
    </source>
</evidence>
<dbReference type="GO" id="GO:0003677">
    <property type="term" value="F:DNA binding"/>
    <property type="evidence" value="ECO:0007669"/>
    <property type="project" value="UniProtKB-KW"/>
</dbReference>
<dbReference type="Proteomes" id="UP000235828">
    <property type="component" value="Chromosome A"/>
</dbReference>
<name>A0A2N8ZC65_9VIBR</name>
<dbReference type="SUPFAM" id="SSF53850">
    <property type="entry name" value="Periplasmic binding protein-like II"/>
    <property type="match status" value="1"/>
</dbReference>
<protein>
    <submittedName>
        <fullName evidence="6">Putative transcriptional regulator, LysR family</fullName>
    </submittedName>
</protein>
<reference evidence="6 7" key="1">
    <citation type="submission" date="2017-10" db="EMBL/GenBank/DDBJ databases">
        <authorList>
            <person name="Banno H."/>
            <person name="Chua N.-H."/>
        </authorList>
    </citation>
    <scope>NUCLEOTIDE SEQUENCE [LARGE SCALE GENOMIC DNA]</scope>
    <source>
        <strain evidence="6">Vibrio tapetis CECT4600</strain>
    </source>
</reference>
<evidence type="ECO:0000256" key="1">
    <source>
        <dbReference type="ARBA" id="ARBA00009437"/>
    </source>
</evidence>
<dbReference type="KEGG" id="vta:A1518"/>
<evidence type="ECO:0000313" key="7">
    <source>
        <dbReference type="Proteomes" id="UP000235828"/>
    </source>
</evidence>
<dbReference type="Gene3D" id="3.40.190.10">
    <property type="entry name" value="Periplasmic binding protein-like II"/>
    <property type="match status" value="2"/>
</dbReference>
<dbReference type="Pfam" id="PF00126">
    <property type="entry name" value="HTH_1"/>
    <property type="match status" value="1"/>
</dbReference>
<dbReference type="InterPro" id="IPR036390">
    <property type="entry name" value="WH_DNA-bd_sf"/>
</dbReference>
<dbReference type="AlphaFoldDB" id="A0A2N8ZC65"/>
<dbReference type="SUPFAM" id="SSF46785">
    <property type="entry name" value="Winged helix' DNA-binding domain"/>
    <property type="match status" value="1"/>
</dbReference>
<dbReference type="InterPro" id="IPR000847">
    <property type="entry name" value="LysR_HTH_N"/>
</dbReference>
<dbReference type="PANTHER" id="PTHR30118:SF15">
    <property type="entry name" value="TRANSCRIPTIONAL REGULATORY PROTEIN"/>
    <property type="match status" value="1"/>
</dbReference>
<keyword evidence="2" id="KW-0805">Transcription regulation</keyword>
<dbReference type="EMBL" id="LT960611">
    <property type="protein sequence ID" value="SON49497.1"/>
    <property type="molecule type" value="Genomic_DNA"/>
</dbReference>
<comment type="similarity">
    <text evidence="1">Belongs to the LysR transcriptional regulatory family.</text>
</comment>
<evidence type="ECO:0000256" key="2">
    <source>
        <dbReference type="ARBA" id="ARBA00023015"/>
    </source>
</evidence>
<accession>A0A2N8ZC65</accession>
<dbReference type="InterPro" id="IPR036388">
    <property type="entry name" value="WH-like_DNA-bd_sf"/>
</dbReference>
<dbReference type="PROSITE" id="PS50931">
    <property type="entry name" value="HTH_LYSR"/>
    <property type="match status" value="1"/>
</dbReference>
<dbReference type="RefSeq" id="WP_102522158.1">
    <property type="nucleotide sequence ID" value="NZ_LT960611.1"/>
</dbReference>
<dbReference type="Pfam" id="PF03466">
    <property type="entry name" value="LysR_substrate"/>
    <property type="match status" value="1"/>
</dbReference>
<sequence length="307" mass="34330">MSQDINWKSVDLNLLVTFSALFDTQSVSEAAKKLHVSQSAMSHSLARLRILLGDPLFERQGHKMKPSERATQIAPIVARLLNQITSEVLIPQRFSSKEFNGVCRIGLTDYAEYIFSSVLFDVIHAQSPQCQISFVNVNRSNYIKIVEEQNIDLVIGSFNDLDSRFSGQRLYTERHVCLFDPTRVTLSEPIQLSEYAQAAHALVSPDGVLDSGVDKTLAQHGLSRHVAVASSHFLTIRQLLSQRNLLAIVPEKMAQISGFSDALKVSEPPLNVGNFDIVMAWPTRKNGQEKSRWLRGVISQALKDNEE</sequence>
<keyword evidence="4" id="KW-0804">Transcription</keyword>
<dbReference type="PANTHER" id="PTHR30118">
    <property type="entry name" value="HTH-TYPE TRANSCRIPTIONAL REGULATOR LEUO-RELATED"/>
    <property type="match status" value="1"/>
</dbReference>
<proteinExistence type="inferred from homology"/>
<organism evidence="6 7">
    <name type="scientific">Vibrio tapetis subsp. tapetis</name>
    <dbReference type="NCBI Taxonomy" id="1671868"/>
    <lineage>
        <taxon>Bacteria</taxon>
        <taxon>Pseudomonadati</taxon>
        <taxon>Pseudomonadota</taxon>
        <taxon>Gammaproteobacteria</taxon>
        <taxon>Vibrionales</taxon>
        <taxon>Vibrionaceae</taxon>
        <taxon>Vibrio</taxon>
    </lineage>
</organism>
<dbReference type="Gene3D" id="1.10.10.10">
    <property type="entry name" value="Winged helix-like DNA-binding domain superfamily/Winged helix DNA-binding domain"/>
    <property type="match status" value="1"/>
</dbReference>
<feature type="domain" description="HTH lysR-type" evidence="5">
    <location>
        <begin position="10"/>
        <end position="67"/>
    </location>
</feature>